<evidence type="ECO:0000313" key="2">
    <source>
        <dbReference type="EMBL" id="KNZ48717.1"/>
    </source>
</evidence>
<protein>
    <recommendedName>
        <fullName evidence="1">Retrovirus-related Pol polyprotein from transposon TNT 1-94-like beta-barrel domain-containing protein</fullName>
    </recommendedName>
</protein>
<dbReference type="Proteomes" id="UP000037035">
    <property type="component" value="Unassembled WGS sequence"/>
</dbReference>
<organism evidence="2 3">
    <name type="scientific">Puccinia sorghi</name>
    <dbReference type="NCBI Taxonomy" id="27349"/>
    <lineage>
        <taxon>Eukaryota</taxon>
        <taxon>Fungi</taxon>
        <taxon>Dikarya</taxon>
        <taxon>Basidiomycota</taxon>
        <taxon>Pucciniomycotina</taxon>
        <taxon>Pucciniomycetes</taxon>
        <taxon>Pucciniales</taxon>
        <taxon>Pucciniaceae</taxon>
        <taxon>Puccinia</taxon>
    </lineage>
</organism>
<dbReference type="AlphaFoldDB" id="A0A0L6UKA9"/>
<sequence>MSSEQAIQYSIPSLSNTTFSNWKTQVLAYCMEYNLDKFLLRDLTPPPAREAKKLEVKLWMLLTNYYKSKAANDEAKVYQTFCNFKFTKDLSSFFNDLNAHLASMTSVGLKVGIPDKIHIPEHLLADQIIQKLPESPLTSKTHYSPKSLLLLMLSKNIFRPESQTCWQSTFTSQPWSKPNLPLLPPKCTVQTEHTIRPPIIPKASVGNSILNRKSHLESLQKTSQSCCYCISKHQSYSAHAKMTMFLDLGCSDHMFPKKEFFSNYKPISSAIEITDGKSLKFKGSGYVHLNDGVVFLNVKG</sequence>
<comment type="caution">
    <text evidence="2">The sequence shown here is derived from an EMBL/GenBank/DDBJ whole genome shotgun (WGS) entry which is preliminary data.</text>
</comment>
<reference evidence="2 3" key="1">
    <citation type="submission" date="2015-08" db="EMBL/GenBank/DDBJ databases">
        <title>Next Generation Sequencing and Analysis of the Genome of Puccinia sorghi L Schw, the Causal Agent of Maize Common Rust.</title>
        <authorList>
            <person name="Rochi L."/>
            <person name="Burguener G."/>
            <person name="Darino M."/>
            <person name="Turjanski A."/>
            <person name="Kreff E."/>
            <person name="Dieguez M.J."/>
            <person name="Sacco F."/>
        </authorList>
    </citation>
    <scope>NUCLEOTIDE SEQUENCE [LARGE SCALE GENOMIC DNA]</scope>
    <source>
        <strain evidence="2 3">RO10H11247</strain>
    </source>
</reference>
<dbReference type="InterPro" id="IPR054722">
    <property type="entry name" value="PolX-like_BBD"/>
</dbReference>
<accession>A0A0L6UKA9</accession>
<evidence type="ECO:0000259" key="1">
    <source>
        <dbReference type="Pfam" id="PF22936"/>
    </source>
</evidence>
<feature type="domain" description="Retrovirus-related Pol polyprotein from transposon TNT 1-94-like beta-barrel" evidence="1">
    <location>
        <begin position="245"/>
        <end position="290"/>
    </location>
</feature>
<dbReference type="VEuPathDB" id="FungiDB:VP01_545g6"/>
<name>A0A0L6UKA9_9BASI</name>
<gene>
    <name evidence="2" type="ORF">VP01_545g6</name>
</gene>
<keyword evidence="3" id="KW-1185">Reference proteome</keyword>
<dbReference type="OrthoDB" id="2504515at2759"/>
<evidence type="ECO:0000313" key="3">
    <source>
        <dbReference type="Proteomes" id="UP000037035"/>
    </source>
</evidence>
<proteinExistence type="predicted"/>
<dbReference type="EMBL" id="LAVV01010675">
    <property type="protein sequence ID" value="KNZ48717.1"/>
    <property type="molecule type" value="Genomic_DNA"/>
</dbReference>
<dbReference type="Pfam" id="PF22936">
    <property type="entry name" value="Pol_BBD"/>
    <property type="match status" value="1"/>
</dbReference>